<sequence length="66" mass="7717">MISQEKLKSLKDKLAQYESKLAFKMKRYRGVIHESAASEMKHQEVMVLKAMVADLQKEIHMLENQP</sequence>
<comment type="caution">
    <text evidence="2">The sequence shown here is derived from an EMBL/GenBank/DDBJ whole genome shotgun (WGS) entry which is preliminary data.</text>
</comment>
<dbReference type="AlphaFoldDB" id="A0A0G0XI25"/>
<proteinExistence type="predicted"/>
<keyword evidence="1" id="KW-0175">Coiled coil</keyword>
<feature type="coiled-coil region" evidence="1">
    <location>
        <begin position="7"/>
        <end position="65"/>
    </location>
</feature>
<gene>
    <name evidence="2" type="ORF">UU34_C0005G0011</name>
</gene>
<dbReference type="Proteomes" id="UP000034854">
    <property type="component" value="Unassembled WGS sequence"/>
</dbReference>
<evidence type="ECO:0000313" key="2">
    <source>
        <dbReference type="EMBL" id="KKR87337.1"/>
    </source>
</evidence>
<reference evidence="2 3" key="1">
    <citation type="journal article" date="2015" name="Nature">
        <title>rRNA introns, odd ribosomes, and small enigmatic genomes across a large radiation of phyla.</title>
        <authorList>
            <person name="Brown C.T."/>
            <person name="Hug L.A."/>
            <person name="Thomas B.C."/>
            <person name="Sharon I."/>
            <person name="Castelle C.J."/>
            <person name="Singh A."/>
            <person name="Wilkins M.J."/>
            <person name="Williams K.H."/>
            <person name="Banfield J.F."/>
        </authorList>
    </citation>
    <scope>NUCLEOTIDE SEQUENCE [LARGE SCALE GENOMIC DNA]</scope>
</reference>
<protein>
    <submittedName>
        <fullName evidence="2">Uncharacterized protein</fullName>
    </submittedName>
</protein>
<dbReference type="EMBL" id="LCAG01000005">
    <property type="protein sequence ID" value="KKR87337.1"/>
    <property type="molecule type" value="Genomic_DNA"/>
</dbReference>
<name>A0A0G0XI25_9BACT</name>
<accession>A0A0G0XI25</accession>
<organism evidence="2 3">
    <name type="scientific">Candidatus Curtissbacteria bacterium GW2011_GWA1_41_11</name>
    <dbReference type="NCBI Taxonomy" id="1618409"/>
    <lineage>
        <taxon>Bacteria</taxon>
        <taxon>Candidatus Curtissiibacteriota</taxon>
    </lineage>
</organism>
<evidence type="ECO:0000313" key="3">
    <source>
        <dbReference type="Proteomes" id="UP000034854"/>
    </source>
</evidence>
<evidence type="ECO:0000256" key="1">
    <source>
        <dbReference type="SAM" id="Coils"/>
    </source>
</evidence>